<dbReference type="PANTHER" id="PTHR30329:SF21">
    <property type="entry name" value="LIPOPROTEIN YIAD-RELATED"/>
    <property type="match status" value="1"/>
</dbReference>
<dbReference type="SUPFAM" id="SSF103088">
    <property type="entry name" value="OmpA-like"/>
    <property type="match status" value="1"/>
</dbReference>
<dbReference type="InterPro" id="IPR006665">
    <property type="entry name" value="OmpA-like"/>
</dbReference>
<keyword evidence="2 4" id="KW-0472">Membrane</keyword>
<evidence type="ECO:0000256" key="5">
    <source>
        <dbReference type="SAM" id="SignalP"/>
    </source>
</evidence>
<dbReference type="PANTHER" id="PTHR30329">
    <property type="entry name" value="STATOR ELEMENT OF FLAGELLAR MOTOR COMPLEX"/>
    <property type="match status" value="1"/>
</dbReference>
<dbReference type="Proteomes" id="UP001595698">
    <property type="component" value="Unassembled WGS sequence"/>
</dbReference>
<name>A0ABV8FAF5_9ACTN</name>
<feature type="chain" id="PRO_5047420867" evidence="5">
    <location>
        <begin position="28"/>
        <end position="190"/>
    </location>
</feature>
<feature type="domain" description="OmpA-like" evidence="6">
    <location>
        <begin position="65"/>
        <end position="190"/>
    </location>
</feature>
<dbReference type="InterPro" id="IPR006664">
    <property type="entry name" value="OMP_bac"/>
</dbReference>
<dbReference type="RefSeq" id="WP_386195321.1">
    <property type="nucleotide sequence ID" value="NZ_JBHSBC010000045.1"/>
</dbReference>
<dbReference type="Pfam" id="PF00691">
    <property type="entry name" value="OmpA"/>
    <property type="match status" value="1"/>
</dbReference>
<reference evidence="8" key="1">
    <citation type="journal article" date="2019" name="Int. J. Syst. Evol. Microbiol.">
        <title>The Global Catalogue of Microorganisms (GCM) 10K type strain sequencing project: providing services to taxonomists for standard genome sequencing and annotation.</title>
        <authorList>
            <consortium name="The Broad Institute Genomics Platform"/>
            <consortium name="The Broad Institute Genome Sequencing Center for Infectious Disease"/>
            <person name="Wu L."/>
            <person name="Ma J."/>
        </authorList>
    </citation>
    <scope>NUCLEOTIDE SEQUENCE [LARGE SCALE GENOMIC DNA]</scope>
    <source>
        <strain evidence="8">TBRC 7912</strain>
    </source>
</reference>
<evidence type="ECO:0000259" key="6">
    <source>
        <dbReference type="PROSITE" id="PS51123"/>
    </source>
</evidence>
<dbReference type="Gene3D" id="3.30.1330.60">
    <property type="entry name" value="OmpA-like domain"/>
    <property type="match status" value="1"/>
</dbReference>
<comment type="subcellular location">
    <subcellularLocation>
        <location evidence="1">Cell outer membrane</location>
    </subcellularLocation>
</comment>
<keyword evidence="5" id="KW-0732">Signal</keyword>
<proteinExistence type="predicted"/>
<comment type="caution">
    <text evidence="7">The sequence shown here is derived from an EMBL/GenBank/DDBJ whole genome shotgun (WGS) entry which is preliminary data.</text>
</comment>
<dbReference type="PRINTS" id="PR01021">
    <property type="entry name" value="OMPADOMAIN"/>
</dbReference>
<accession>A0ABV8FAF5</accession>
<keyword evidence="8" id="KW-1185">Reference proteome</keyword>
<organism evidence="7 8">
    <name type="scientific">Streptosporangium jomthongense</name>
    <dbReference type="NCBI Taxonomy" id="1193683"/>
    <lineage>
        <taxon>Bacteria</taxon>
        <taxon>Bacillati</taxon>
        <taxon>Actinomycetota</taxon>
        <taxon>Actinomycetes</taxon>
        <taxon>Streptosporangiales</taxon>
        <taxon>Streptosporangiaceae</taxon>
        <taxon>Streptosporangium</taxon>
    </lineage>
</organism>
<evidence type="ECO:0000313" key="8">
    <source>
        <dbReference type="Proteomes" id="UP001595698"/>
    </source>
</evidence>
<sequence length="190" mass="20116">MSRSPERLTALALALVLTVGHPAAAWADPADPEAATAGVEEIVARVEDVVAEVESLDGAESESKRGEQITVALTSDVLFALDRAVLTTGAKLRLRRIAERVRAESTGGEVRIEGHTDDQGSDAYNDALSLRRARAVGQVLRAALAGTGTTLLARGFGESRPKVPNIVDGAPVEANRARNRRVEIVFDAAR</sequence>
<evidence type="ECO:0000256" key="2">
    <source>
        <dbReference type="ARBA" id="ARBA00023136"/>
    </source>
</evidence>
<dbReference type="InterPro" id="IPR050330">
    <property type="entry name" value="Bact_OuterMem_StrucFunc"/>
</dbReference>
<dbReference type="CDD" id="cd07185">
    <property type="entry name" value="OmpA_C-like"/>
    <property type="match status" value="1"/>
</dbReference>
<evidence type="ECO:0000313" key="7">
    <source>
        <dbReference type="EMBL" id="MFC3985269.1"/>
    </source>
</evidence>
<evidence type="ECO:0000256" key="1">
    <source>
        <dbReference type="ARBA" id="ARBA00004442"/>
    </source>
</evidence>
<dbReference type="EMBL" id="JBHSBC010000045">
    <property type="protein sequence ID" value="MFC3985269.1"/>
    <property type="molecule type" value="Genomic_DNA"/>
</dbReference>
<evidence type="ECO:0000256" key="4">
    <source>
        <dbReference type="PROSITE-ProRule" id="PRU00473"/>
    </source>
</evidence>
<feature type="signal peptide" evidence="5">
    <location>
        <begin position="1"/>
        <end position="27"/>
    </location>
</feature>
<dbReference type="InterPro" id="IPR036737">
    <property type="entry name" value="OmpA-like_sf"/>
</dbReference>
<keyword evidence="3" id="KW-0998">Cell outer membrane</keyword>
<gene>
    <name evidence="7" type="ORF">ACFOYY_34425</name>
</gene>
<dbReference type="PROSITE" id="PS51123">
    <property type="entry name" value="OMPA_2"/>
    <property type="match status" value="1"/>
</dbReference>
<protein>
    <submittedName>
        <fullName evidence="7">OmpA family protein</fullName>
    </submittedName>
</protein>
<evidence type="ECO:0000256" key="3">
    <source>
        <dbReference type="ARBA" id="ARBA00023237"/>
    </source>
</evidence>